<dbReference type="GO" id="GO:0004413">
    <property type="term" value="F:homoserine kinase activity"/>
    <property type="evidence" value="ECO:0007669"/>
    <property type="project" value="TreeGrafter"/>
</dbReference>
<feature type="domain" description="Aminoglycoside phosphotransferase" evidence="2">
    <location>
        <begin position="26"/>
        <end position="266"/>
    </location>
</feature>
<dbReference type="Pfam" id="PF01636">
    <property type="entry name" value="APH"/>
    <property type="match status" value="1"/>
</dbReference>
<evidence type="ECO:0000256" key="1">
    <source>
        <dbReference type="ARBA" id="ARBA00038240"/>
    </source>
</evidence>
<dbReference type="PANTHER" id="PTHR21064">
    <property type="entry name" value="AMINOGLYCOSIDE PHOSPHOTRANSFERASE DOMAIN-CONTAINING PROTEIN-RELATED"/>
    <property type="match status" value="1"/>
</dbReference>
<keyword evidence="4" id="KW-1185">Reference proteome</keyword>
<name>A0A927IPU9_9HYPH</name>
<dbReference type="AlphaFoldDB" id="A0A927IPU9"/>
<comment type="similarity">
    <text evidence="1">Belongs to the pseudomonas-type ThrB family.</text>
</comment>
<sequence>MPLHESDLAPALGLWPGLAGAKLTLINHSENETFLVARPEGKKSTLRVHRPSYQSTANIQSELAWLDALRKDTDVPVPRAIPGIDGQALQHFVTPGGELRHAVLFEFLEGSEPALDGDVKWLFNVLGGYAARLHRQVETWHKPSGFERQAWSAATILDVDGLWGDWRIAPGVTRQVRLVLDRLDAALWRRLTEYGQGADRYGLIHADMRLGNLLVDGERVSLIDFDDSGFCWFAYDFAAAVSFHETHKSMPGLRASWLDGYRKVRPFSAEDEAAIDSMVMLRRMALLAWIGSHAETQLAQTHMEGFAEGTAMLAEQYLRGSLWR</sequence>
<gene>
    <name evidence="3" type="ORF">IC608_05625</name>
</gene>
<dbReference type="PANTHER" id="PTHR21064:SF6">
    <property type="entry name" value="AMINOGLYCOSIDE PHOSPHOTRANSFERASE DOMAIN-CONTAINING PROTEIN"/>
    <property type="match status" value="1"/>
</dbReference>
<dbReference type="InterPro" id="IPR050249">
    <property type="entry name" value="Pseudomonas-type_ThrB"/>
</dbReference>
<evidence type="ECO:0000313" key="4">
    <source>
        <dbReference type="Proteomes" id="UP000654108"/>
    </source>
</evidence>
<dbReference type="RefSeq" id="WP_191773372.1">
    <property type="nucleotide sequence ID" value="NZ_JACYFU010000001.1"/>
</dbReference>
<proteinExistence type="inferred from homology"/>
<dbReference type="InterPro" id="IPR002575">
    <property type="entry name" value="Aminoglycoside_PTrfase"/>
</dbReference>
<dbReference type="InterPro" id="IPR011009">
    <property type="entry name" value="Kinase-like_dom_sf"/>
</dbReference>
<dbReference type="GO" id="GO:0009088">
    <property type="term" value="P:threonine biosynthetic process"/>
    <property type="evidence" value="ECO:0007669"/>
    <property type="project" value="TreeGrafter"/>
</dbReference>
<evidence type="ECO:0000313" key="3">
    <source>
        <dbReference type="EMBL" id="MBD8064950.1"/>
    </source>
</evidence>
<dbReference type="Proteomes" id="UP000654108">
    <property type="component" value="Unassembled WGS sequence"/>
</dbReference>
<evidence type="ECO:0000259" key="2">
    <source>
        <dbReference type="Pfam" id="PF01636"/>
    </source>
</evidence>
<comment type="caution">
    <text evidence="3">The sequence shown here is derived from an EMBL/GenBank/DDBJ whole genome shotgun (WGS) entry which is preliminary data.</text>
</comment>
<protein>
    <submittedName>
        <fullName evidence="3">Phosphotransferase</fullName>
    </submittedName>
</protein>
<organism evidence="3 4">
    <name type="scientific">Devosia oryzisoli</name>
    <dbReference type="NCBI Taxonomy" id="2774138"/>
    <lineage>
        <taxon>Bacteria</taxon>
        <taxon>Pseudomonadati</taxon>
        <taxon>Pseudomonadota</taxon>
        <taxon>Alphaproteobacteria</taxon>
        <taxon>Hyphomicrobiales</taxon>
        <taxon>Devosiaceae</taxon>
        <taxon>Devosia</taxon>
    </lineage>
</organism>
<dbReference type="SUPFAM" id="SSF56112">
    <property type="entry name" value="Protein kinase-like (PK-like)"/>
    <property type="match status" value="1"/>
</dbReference>
<dbReference type="Gene3D" id="3.90.1200.10">
    <property type="match status" value="1"/>
</dbReference>
<accession>A0A927IPU9</accession>
<reference evidence="3" key="1">
    <citation type="submission" date="2020-09" db="EMBL/GenBank/DDBJ databases">
        <title>Genome seq and assembly of Devosia sp.</title>
        <authorList>
            <person name="Chhetri G."/>
        </authorList>
    </citation>
    <scope>NUCLEOTIDE SEQUENCE</scope>
    <source>
        <strain evidence="3">PTR5</strain>
    </source>
</reference>
<dbReference type="EMBL" id="JACYFU010000001">
    <property type="protein sequence ID" value="MBD8064950.1"/>
    <property type="molecule type" value="Genomic_DNA"/>
</dbReference>